<organism evidence="4 5">
    <name type="scientific">Athalassotoga saccharophila</name>
    <dbReference type="NCBI Taxonomy" id="1441386"/>
    <lineage>
        <taxon>Bacteria</taxon>
        <taxon>Thermotogati</taxon>
        <taxon>Thermotogota</taxon>
        <taxon>Thermotogae</taxon>
        <taxon>Mesoaciditogales</taxon>
        <taxon>Mesoaciditogaceae</taxon>
        <taxon>Athalassotoga</taxon>
    </lineage>
</organism>
<evidence type="ECO:0000256" key="1">
    <source>
        <dbReference type="ARBA" id="ARBA00038283"/>
    </source>
</evidence>
<dbReference type="Pfam" id="PF01051">
    <property type="entry name" value="Rep3_N"/>
    <property type="match status" value="1"/>
</dbReference>
<dbReference type="KEGG" id="asac:ATHSA_p20001"/>
<geneLocation type="plasmid" evidence="4 5">
    <name>pATS2</name>
</geneLocation>
<dbReference type="InterPro" id="IPR036390">
    <property type="entry name" value="WH_DNA-bd_sf"/>
</dbReference>
<feature type="coiled-coil region" evidence="2">
    <location>
        <begin position="433"/>
        <end position="479"/>
    </location>
</feature>
<keyword evidence="2" id="KW-0175">Coiled coil</keyword>
<feature type="domain" description="Initiator Rep protein WH1" evidence="3">
    <location>
        <begin position="19"/>
        <end position="161"/>
    </location>
</feature>
<accession>A0A6N4TEJ5</accession>
<dbReference type="SUPFAM" id="SSF46785">
    <property type="entry name" value="Winged helix' DNA-binding domain"/>
    <property type="match status" value="2"/>
</dbReference>
<keyword evidence="4" id="KW-0614">Plasmid</keyword>
<proteinExistence type="inferred from homology"/>
<dbReference type="GO" id="GO:0003887">
    <property type="term" value="F:DNA-directed DNA polymerase activity"/>
    <property type="evidence" value="ECO:0007669"/>
    <property type="project" value="InterPro"/>
</dbReference>
<dbReference type="Gene3D" id="1.10.10.10">
    <property type="entry name" value="Winged helix-like DNA-binding domain superfamily/Winged helix DNA-binding domain"/>
    <property type="match status" value="2"/>
</dbReference>
<dbReference type="InterPro" id="IPR000525">
    <property type="entry name" value="Initiator_Rep_WH1"/>
</dbReference>
<evidence type="ECO:0000259" key="3">
    <source>
        <dbReference type="Pfam" id="PF01051"/>
    </source>
</evidence>
<name>A0A6N4TEJ5_9BACT</name>
<dbReference type="Pfam" id="PF21205">
    <property type="entry name" value="Rep3_C"/>
    <property type="match status" value="1"/>
</dbReference>
<dbReference type="AlphaFoldDB" id="A0A6N4TEJ5"/>
<dbReference type="Proteomes" id="UP000463916">
    <property type="component" value="Plasmid pATS2"/>
</dbReference>
<comment type="similarity">
    <text evidence="1">Belongs to the initiator RepB protein family.</text>
</comment>
<keyword evidence="5" id="KW-1185">Reference proteome</keyword>
<protein>
    <submittedName>
        <fullName evidence="4">Replication initiation protein</fullName>
    </submittedName>
</protein>
<evidence type="ECO:0000256" key="2">
    <source>
        <dbReference type="SAM" id="Coils"/>
    </source>
</evidence>
<sequence length="481" mass="56921">MEYNDETLHKVTKVEDKNIVVLDNAIVEARYVMSLNEQKLFLALVSLIGQDDEELKKYFINANALKSILNIQSKNIYDDVKTIARRLVKKTLFIEDKSRKKWVEYPLFSVMEYEDGVLYVEFNQKIKPFLLKIKQEFTKFQLKEFKPFKSKYSIRIYQLLKQYAILGERLFDIIDLRLKLGIEEKELKQFIEFRRYVLDIAQRELENTPMAFDWIAVKEGHKFTKIKFILKNKIKAISALETSYVKAKEQEGTTAQVGSDPSEFQSPEQEVVESINDNERTIGELILLLPKNERTKNAEKLISELLQNHDKEYIAKQIDYTNNHNTKNYLAYLKKAVDNDYANFEKSELEDKIKIEQLTKRMQSELEQLEKKLKHDIDSHIFAEEKRIYKSYMNSLTKEQQEQLRNEFMPKALAQEPGLRDMALDFAIERLITEKIIGESEELRNRISDLKNRLEQNAAQIIEQQKEQYIEQIEGLKNRNK</sequence>
<reference evidence="5" key="1">
    <citation type="submission" date="2019-04" db="EMBL/GenBank/DDBJ databases">
        <title>NAS-01 Genome Sequencing.</title>
        <authorList>
            <person name="Kato S."/>
            <person name="Itoh T."/>
            <person name="Ohkuma M."/>
        </authorList>
    </citation>
    <scope>NUCLEOTIDE SEQUENCE [LARGE SCALE GENOMIC DNA]</scope>
    <source>
        <strain evidence="5">NAS-01</strain>
        <plasmid evidence="5">pATS2</plasmid>
    </source>
</reference>
<dbReference type="EMBL" id="AP019553">
    <property type="protein sequence ID" value="BBJ29091.1"/>
    <property type="molecule type" value="Genomic_DNA"/>
</dbReference>
<dbReference type="RefSeq" id="WP_179956271.1">
    <property type="nucleotide sequence ID" value="NZ_AP019553.1"/>
</dbReference>
<evidence type="ECO:0000313" key="5">
    <source>
        <dbReference type="Proteomes" id="UP000463916"/>
    </source>
</evidence>
<dbReference type="GO" id="GO:0006270">
    <property type="term" value="P:DNA replication initiation"/>
    <property type="evidence" value="ECO:0007669"/>
    <property type="project" value="InterPro"/>
</dbReference>
<dbReference type="InterPro" id="IPR036388">
    <property type="entry name" value="WH-like_DNA-bd_sf"/>
</dbReference>
<gene>
    <name evidence="4" type="ORF">ATHSA_p20001</name>
</gene>
<evidence type="ECO:0000313" key="4">
    <source>
        <dbReference type="EMBL" id="BBJ29091.1"/>
    </source>
</evidence>
<feature type="coiled-coil region" evidence="2">
    <location>
        <begin position="352"/>
        <end position="379"/>
    </location>
</feature>